<dbReference type="RefSeq" id="WP_108603007.1">
    <property type="nucleotide sequence ID" value="NZ_CP026604.1"/>
</dbReference>
<dbReference type="InterPro" id="IPR014094">
    <property type="entry name" value="LpoB"/>
</dbReference>
<evidence type="ECO:0000256" key="1">
    <source>
        <dbReference type="SAM" id="SignalP"/>
    </source>
</evidence>
<dbReference type="Pfam" id="PF13036">
    <property type="entry name" value="LpoB"/>
    <property type="match status" value="1"/>
</dbReference>
<keyword evidence="3" id="KW-1185">Reference proteome</keyword>
<feature type="chain" id="PRO_5015398067" evidence="1">
    <location>
        <begin position="21"/>
        <end position="203"/>
    </location>
</feature>
<protein>
    <submittedName>
        <fullName evidence="2">Penicillin-binding protein activator LpoB</fullName>
    </submittedName>
</protein>
<reference evidence="2 3" key="1">
    <citation type="submission" date="2018-01" db="EMBL/GenBank/DDBJ databases">
        <title>Genome sequence of a Cantenovulum-like bacteria.</title>
        <authorList>
            <person name="Tan W.R."/>
            <person name="Lau N.-S."/>
            <person name="Go F."/>
            <person name="Amirul A.-A.A."/>
        </authorList>
    </citation>
    <scope>NUCLEOTIDE SEQUENCE [LARGE SCALE GENOMIC DNA]</scope>
    <source>
        <strain evidence="2 3">CCB-QB4</strain>
    </source>
</reference>
<organism evidence="2 3">
    <name type="scientific">Saccharobesus litoralis</name>
    <dbReference type="NCBI Taxonomy" id="2172099"/>
    <lineage>
        <taxon>Bacteria</taxon>
        <taxon>Pseudomonadati</taxon>
        <taxon>Pseudomonadota</taxon>
        <taxon>Gammaproteobacteria</taxon>
        <taxon>Alteromonadales</taxon>
        <taxon>Alteromonadaceae</taxon>
        <taxon>Saccharobesus</taxon>
    </lineage>
</organism>
<dbReference type="EMBL" id="CP026604">
    <property type="protein sequence ID" value="AWB66951.1"/>
    <property type="molecule type" value="Genomic_DNA"/>
</dbReference>
<dbReference type="AlphaFoldDB" id="A0A2S0VRV5"/>
<accession>A0A2S0VRV5</accession>
<dbReference type="PROSITE" id="PS51257">
    <property type="entry name" value="PROKAR_LIPOPROTEIN"/>
    <property type="match status" value="1"/>
</dbReference>
<dbReference type="KEGG" id="cate:C2869_11110"/>
<proteinExistence type="predicted"/>
<dbReference type="Gene3D" id="3.40.50.10610">
    <property type="entry name" value="ABC-type transport auxiliary lipoprotein component"/>
    <property type="match status" value="1"/>
</dbReference>
<gene>
    <name evidence="2" type="ORF">C2869_11110</name>
</gene>
<feature type="signal peptide" evidence="1">
    <location>
        <begin position="1"/>
        <end position="20"/>
    </location>
</feature>
<dbReference type="Proteomes" id="UP000244441">
    <property type="component" value="Chromosome"/>
</dbReference>
<dbReference type="OrthoDB" id="9803653at2"/>
<sequence>MTKNKLISLGLIFLSTVGLSACKSTTSIERVETDKEIALTDKWNDKDSQLVASAMVEDMLSFPWIDQHLQKEQNRPAVIIQRVRNKSHEHIPVETFLNDLKRAMLRSGRVDFVANNDIREDVRKERADQELNASIDTQNAMGEETGADYALSGSINSTVDQADGQRVTFYQVDLRLIDMTSNREVWNGQKKIKKFLKRASYSL</sequence>
<name>A0A2S0VRV5_9ALTE</name>
<evidence type="ECO:0000313" key="3">
    <source>
        <dbReference type="Proteomes" id="UP000244441"/>
    </source>
</evidence>
<keyword evidence="1" id="KW-0732">Signal</keyword>
<evidence type="ECO:0000313" key="2">
    <source>
        <dbReference type="EMBL" id="AWB66951.1"/>
    </source>
</evidence>